<protein>
    <submittedName>
        <fullName evidence="2">Candidate secreted effector</fullName>
    </submittedName>
</protein>
<proteinExistence type="predicted"/>
<dbReference type="Proteomes" id="UP000887563">
    <property type="component" value="Unplaced"/>
</dbReference>
<organism evidence="1 2">
    <name type="scientific">Meloidogyne incognita</name>
    <name type="common">Southern root-knot nematode worm</name>
    <name type="synonym">Oxyuris incognita</name>
    <dbReference type="NCBI Taxonomy" id="6306"/>
    <lineage>
        <taxon>Eukaryota</taxon>
        <taxon>Metazoa</taxon>
        <taxon>Ecdysozoa</taxon>
        <taxon>Nematoda</taxon>
        <taxon>Chromadorea</taxon>
        <taxon>Rhabditida</taxon>
        <taxon>Tylenchina</taxon>
        <taxon>Tylenchomorpha</taxon>
        <taxon>Tylenchoidea</taxon>
        <taxon>Meloidogynidae</taxon>
        <taxon>Meloidogyninae</taxon>
        <taxon>Meloidogyne</taxon>
        <taxon>Meloidogyne incognita group</taxon>
    </lineage>
</organism>
<sequence length="88" mass="10299">MCFNWRCVFIRAFTRGQGGLGSEGWPVLGEGWPVKRWGWGRPSCHATKCHMTKCQGTECHRQNDKLEKFLQNKILWAREVFQNQAHVH</sequence>
<accession>A0A914NLQ0</accession>
<dbReference type="AlphaFoldDB" id="A0A914NLQ0"/>
<dbReference type="WBParaSite" id="Minc3s05751g38770">
    <property type="protein sequence ID" value="Minc3s05751g38770"/>
    <property type="gene ID" value="Minc3s05751g38770"/>
</dbReference>
<evidence type="ECO:0000313" key="2">
    <source>
        <dbReference type="WBParaSite" id="Minc3s05751g38770"/>
    </source>
</evidence>
<evidence type="ECO:0000313" key="1">
    <source>
        <dbReference type="Proteomes" id="UP000887563"/>
    </source>
</evidence>
<keyword evidence="1" id="KW-1185">Reference proteome</keyword>
<reference evidence="2" key="1">
    <citation type="submission" date="2022-11" db="UniProtKB">
        <authorList>
            <consortium name="WormBaseParasite"/>
        </authorList>
    </citation>
    <scope>IDENTIFICATION</scope>
</reference>
<name>A0A914NLQ0_MELIC</name>